<proteinExistence type="predicted"/>
<evidence type="ECO:0000256" key="1">
    <source>
        <dbReference type="SAM" id="SignalP"/>
    </source>
</evidence>
<name>A0A1V4HWI3_NITVU</name>
<evidence type="ECO:0000313" key="3">
    <source>
        <dbReference type="Proteomes" id="UP000189940"/>
    </source>
</evidence>
<accession>A0A1V4HWI3</accession>
<dbReference type="InterPro" id="IPR022061">
    <property type="entry name" value="DUF3617"/>
</dbReference>
<dbReference type="Proteomes" id="UP000189940">
    <property type="component" value="Unassembled WGS sequence"/>
</dbReference>
<sequence>MRRSLRLSISLLPLLLLSAAPALAEVQLPLRKAGLWDIKLDHEGGRMPAVVVQQCTSEAVDREFMSDFAPSAKQNCSKTEIQKAATGYVMDSVCTMAGTTVTSHAETSGDFNSAYTVNVTSHSQGGKLGSQDNKVTIAAKWAGPCKEGQKPGDVVMPGGFKMNVRDFEKYKSMVPH</sequence>
<evidence type="ECO:0000313" key="2">
    <source>
        <dbReference type="EMBL" id="OPH82326.1"/>
    </source>
</evidence>
<feature type="chain" id="PRO_5012347200" description="DUF3617 domain-containing protein" evidence="1">
    <location>
        <begin position="25"/>
        <end position="176"/>
    </location>
</feature>
<organism evidence="2 3">
    <name type="scientific">Nitrobacter vulgaris</name>
    <dbReference type="NCBI Taxonomy" id="29421"/>
    <lineage>
        <taxon>Bacteria</taxon>
        <taxon>Pseudomonadati</taxon>
        <taxon>Pseudomonadota</taxon>
        <taxon>Alphaproteobacteria</taxon>
        <taxon>Hyphomicrobiales</taxon>
        <taxon>Nitrobacteraceae</taxon>
        <taxon>Nitrobacter</taxon>
    </lineage>
</organism>
<keyword evidence="3" id="KW-1185">Reference proteome</keyword>
<dbReference type="AlphaFoldDB" id="A0A1V4HWI3"/>
<protein>
    <recommendedName>
        <fullName evidence="4">DUF3617 domain-containing protein</fullName>
    </recommendedName>
</protein>
<dbReference type="RefSeq" id="WP_079447691.1">
    <property type="nucleotide sequence ID" value="NZ_MWPQ01000049.1"/>
</dbReference>
<keyword evidence="1" id="KW-0732">Signal</keyword>
<evidence type="ECO:0008006" key="4">
    <source>
        <dbReference type="Google" id="ProtNLM"/>
    </source>
</evidence>
<dbReference type="OrthoDB" id="8113882at2"/>
<feature type="signal peptide" evidence="1">
    <location>
        <begin position="1"/>
        <end position="24"/>
    </location>
</feature>
<comment type="caution">
    <text evidence="2">The sequence shown here is derived from an EMBL/GenBank/DDBJ whole genome shotgun (WGS) entry which is preliminary data.</text>
</comment>
<reference evidence="2 3" key="1">
    <citation type="submission" date="2017-02" db="EMBL/GenBank/DDBJ databases">
        <title>Genome sequence of the nitrite-oxidizing bacterium Nitrobacter vulgaris strain Ab1.</title>
        <authorList>
            <person name="Mellbye B.L."/>
            <person name="Davis E.W."/>
            <person name="Spieck E."/>
            <person name="Chang J.H."/>
            <person name="Bottomley P.J."/>
            <person name="Sayavedra-Soto L.A."/>
        </authorList>
    </citation>
    <scope>NUCLEOTIDE SEQUENCE [LARGE SCALE GENOMIC DNA]</scope>
    <source>
        <strain evidence="2 3">Ab1</strain>
    </source>
</reference>
<gene>
    <name evidence="2" type="ORF">B2M20_13585</name>
</gene>
<dbReference type="EMBL" id="MWPQ01000049">
    <property type="protein sequence ID" value="OPH82326.1"/>
    <property type="molecule type" value="Genomic_DNA"/>
</dbReference>
<dbReference type="Pfam" id="PF12276">
    <property type="entry name" value="DUF3617"/>
    <property type="match status" value="1"/>
</dbReference>